<evidence type="ECO:0000256" key="1">
    <source>
        <dbReference type="SAM" id="Coils"/>
    </source>
</evidence>
<proteinExistence type="predicted"/>
<reference evidence="2" key="1">
    <citation type="submission" date="2014-12" db="EMBL/GenBank/DDBJ databases">
        <title>Insight into the proteome of Arion vulgaris.</title>
        <authorList>
            <person name="Aradska J."/>
            <person name="Bulat T."/>
            <person name="Smidak R."/>
            <person name="Sarate P."/>
            <person name="Gangsoo J."/>
            <person name="Sialana F."/>
            <person name="Bilban M."/>
            <person name="Lubec G."/>
        </authorList>
    </citation>
    <scope>NUCLEOTIDE SEQUENCE</scope>
    <source>
        <tissue evidence="2">Skin</tissue>
    </source>
</reference>
<feature type="non-terminal residue" evidence="2">
    <location>
        <position position="151"/>
    </location>
</feature>
<accession>A0A0B7AF34</accession>
<organism evidence="2">
    <name type="scientific">Arion vulgaris</name>
    <dbReference type="NCBI Taxonomy" id="1028688"/>
    <lineage>
        <taxon>Eukaryota</taxon>
        <taxon>Metazoa</taxon>
        <taxon>Spiralia</taxon>
        <taxon>Lophotrochozoa</taxon>
        <taxon>Mollusca</taxon>
        <taxon>Gastropoda</taxon>
        <taxon>Heterobranchia</taxon>
        <taxon>Euthyneura</taxon>
        <taxon>Panpulmonata</taxon>
        <taxon>Eupulmonata</taxon>
        <taxon>Stylommatophora</taxon>
        <taxon>Helicina</taxon>
        <taxon>Arionoidea</taxon>
        <taxon>Arionidae</taxon>
        <taxon>Arion</taxon>
    </lineage>
</organism>
<gene>
    <name evidence="2" type="primary">ORF116564</name>
</gene>
<dbReference type="AlphaFoldDB" id="A0A0B7AF34"/>
<feature type="coiled-coil region" evidence="1">
    <location>
        <begin position="1"/>
        <end position="98"/>
    </location>
</feature>
<protein>
    <submittedName>
        <fullName evidence="2">Uncharacterized protein</fullName>
    </submittedName>
</protein>
<dbReference type="EMBL" id="HACG01032764">
    <property type="protein sequence ID" value="CEK79629.1"/>
    <property type="molecule type" value="Transcribed_RNA"/>
</dbReference>
<feature type="non-terminal residue" evidence="2">
    <location>
        <position position="1"/>
    </location>
</feature>
<name>A0A0B7AF34_9EUPU</name>
<sequence>LKSLSADKCQLEEQIDNLKEQQITNSSTIDVTTEALDIKNADLLDKEQMMKDLKNTIDIQESRITDLIIKEEKNKCSIINLQEEIQKKEQHVSQLLKTNQEQSASIGDLTIILQSKESSISELNCELEKQISTNRLKMNENAERVEQIQKH</sequence>
<keyword evidence="1" id="KW-0175">Coiled coil</keyword>
<evidence type="ECO:0000313" key="2">
    <source>
        <dbReference type="EMBL" id="CEK79629.1"/>
    </source>
</evidence>